<sequence>MVERRAGARACRGGGRLGARRKQRQARDRRNEGQGRGRHVEDHLGRHQGPRLHGRQHLPDFLNVGLHRRACLALAGGAGLALAGCAGKGALLEARQLPVDSAGAGRLVSAFRSEAGLNAVSANGVLGDAAGRQALAMARADRLSHRVAGPLPKRLAAVGYDWGIAVENLGAGYRTIEQAMAGWKQSPDHRRNLLREGATEFGIGLAYAPASEYRYFWALVLAMPMPPRGAGGPFGA</sequence>
<dbReference type="AlphaFoldDB" id="A0A964WU55"/>
<evidence type="ECO:0000313" key="3">
    <source>
        <dbReference type="EMBL" id="MYZ48696.1"/>
    </source>
</evidence>
<dbReference type="PANTHER" id="PTHR31157">
    <property type="entry name" value="SCP DOMAIN-CONTAINING PROTEIN"/>
    <property type="match status" value="1"/>
</dbReference>
<dbReference type="Pfam" id="PF00188">
    <property type="entry name" value="CAP"/>
    <property type="match status" value="1"/>
</dbReference>
<feature type="compositionally biased region" description="Basic and acidic residues" evidence="1">
    <location>
        <begin position="25"/>
        <end position="45"/>
    </location>
</feature>
<reference evidence="3" key="1">
    <citation type="submission" date="2019-03" db="EMBL/GenBank/DDBJ databases">
        <title>Afifella sp. nov., isolated from activated sludge.</title>
        <authorList>
            <person name="Li Q."/>
            <person name="Liu Y."/>
        </authorList>
    </citation>
    <scope>NUCLEOTIDE SEQUENCE</scope>
    <source>
        <strain evidence="3">L72</strain>
    </source>
</reference>
<dbReference type="PANTHER" id="PTHR31157:SF1">
    <property type="entry name" value="SCP DOMAIN-CONTAINING PROTEIN"/>
    <property type="match status" value="1"/>
</dbReference>
<dbReference type="InterPro" id="IPR035940">
    <property type="entry name" value="CAP_sf"/>
</dbReference>
<feature type="region of interest" description="Disordered" evidence="1">
    <location>
        <begin position="1"/>
        <end position="54"/>
    </location>
</feature>
<dbReference type="CDD" id="cd05379">
    <property type="entry name" value="CAP_bacterial"/>
    <property type="match status" value="1"/>
</dbReference>
<feature type="domain" description="SCP" evidence="2">
    <location>
        <begin position="107"/>
        <end position="218"/>
    </location>
</feature>
<comment type="caution">
    <text evidence="3">The sequence shown here is derived from an EMBL/GenBank/DDBJ whole genome shotgun (WGS) entry which is preliminary data.</text>
</comment>
<proteinExistence type="predicted"/>
<dbReference type="Gene3D" id="3.40.33.10">
    <property type="entry name" value="CAP"/>
    <property type="match status" value="1"/>
</dbReference>
<dbReference type="InterPro" id="IPR014044">
    <property type="entry name" value="CAP_dom"/>
</dbReference>
<organism evidence="3 4">
    <name type="scientific">Propylenella binzhouense</name>
    <dbReference type="NCBI Taxonomy" id="2555902"/>
    <lineage>
        <taxon>Bacteria</taxon>
        <taxon>Pseudomonadati</taxon>
        <taxon>Pseudomonadota</taxon>
        <taxon>Alphaproteobacteria</taxon>
        <taxon>Hyphomicrobiales</taxon>
        <taxon>Propylenellaceae</taxon>
        <taxon>Propylenella</taxon>
    </lineage>
</organism>
<protein>
    <submittedName>
        <fullName evidence="3">CAP domain-containing protein</fullName>
    </submittedName>
</protein>
<name>A0A964WU55_9HYPH</name>
<dbReference type="SUPFAM" id="SSF55797">
    <property type="entry name" value="PR-1-like"/>
    <property type="match status" value="1"/>
</dbReference>
<dbReference type="EMBL" id="SPKJ01000045">
    <property type="protein sequence ID" value="MYZ48696.1"/>
    <property type="molecule type" value="Genomic_DNA"/>
</dbReference>
<evidence type="ECO:0000256" key="1">
    <source>
        <dbReference type="SAM" id="MobiDB-lite"/>
    </source>
</evidence>
<dbReference type="Proteomes" id="UP000773614">
    <property type="component" value="Unassembled WGS sequence"/>
</dbReference>
<evidence type="ECO:0000313" key="4">
    <source>
        <dbReference type="Proteomes" id="UP000773614"/>
    </source>
</evidence>
<keyword evidence="4" id="KW-1185">Reference proteome</keyword>
<evidence type="ECO:0000259" key="2">
    <source>
        <dbReference type="Pfam" id="PF00188"/>
    </source>
</evidence>
<gene>
    <name evidence="3" type="ORF">E4O86_13345</name>
</gene>
<accession>A0A964WU55</accession>